<sequence>MSPAYIFTASSPGTTVQASATSSATPSCGQWVQATAGDSCWKLSQDHCLEGVDAFLGLNPQLRGDCRRVWDGENYCIRLSDGPVCVVRTLTVVPEPLLVEVSSSSTVTTTAARACATAMDRGDRGS</sequence>
<dbReference type="Proteomes" id="UP001390339">
    <property type="component" value="Unassembled WGS sequence"/>
</dbReference>
<evidence type="ECO:0000313" key="3">
    <source>
        <dbReference type="Proteomes" id="UP001390339"/>
    </source>
</evidence>
<gene>
    <name evidence="2" type="ORF">PGQ11_008283</name>
</gene>
<dbReference type="PROSITE" id="PS51782">
    <property type="entry name" value="LYSM"/>
    <property type="match status" value="1"/>
</dbReference>
<organism evidence="2 3">
    <name type="scientific">Apiospora arundinis</name>
    <dbReference type="NCBI Taxonomy" id="335852"/>
    <lineage>
        <taxon>Eukaryota</taxon>
        <taxon>Fungi</taxon>
        <taxon>Dikarya</taxon>
        <taxon>Ascomycota</taxon>
        <taxon>Pezizomycotina</taxon>
        <taxon>Sordariomycetes</taxon>
        <taxon>Xylariomycetidae</taxon>
        <taxon>Amphisphaeriales</taxon>
        <taxon>Apiosporaceae</taxon>
        <taxon>Apiospora</taxon>
    </lineage>
</organism>
<reference evidence="2 3" key="1">
    <citation type="journal article" date="2024" name="IMA Fungus">
        <title>Apiospora arundinis, a panoply of carbohydrate-active enzymes and secondary metabolites.</title>
        <authorList>
            <person name="Sorensen T."/>
            <person name="Petersen C."/>
            <person name="Muurmann A.T."/>
            <person name="Christiansen J.V."/>
            <person name="Brundto M.L."/>
            <person name="Overgaard C.K."/>
            <person name="Boysen A.T."/>
            <person name="Wollenberg R.D."/>
            <person name="Larsen T.O."/>
            <person name="Sorensen J.L."/>
            <person name="Nielsen K.L."/>
            <person name="Sondergaard T.E."/>
        </authorList>
    </citation>
    <scope>NUCLEOTIDE SEQUENCE [LARGE SCALE GENOMIC DNA]</scope>
    <source>
        <strain evidence="2 3">AAU 773</strain>
    </source>
</reference>
<dbReference type="InterPro" id="IPR018392">
    <property type="entry name" value="LysM"/>
</dbReference>
<evidence type="ECO:0000259" key="1">
    <source>
        <dbReference type="PROSITE" id="PS51782"/>
    </source>
</evidence>
<comment type="caution">
    <text evidence="2">The sequence shown here is derived from an EMBL/GenBank/DDBJ whole genome shotgun (WGS) entry which is preliminary data.</text>
</comment>
<dbReference type="Gene3D" id="3.10.350.10">
    <property type="entry name" value="LysM domain"/>
    <property type="match status" value="1"/>
</dbReference>
<dbReference type="EMBL" id="JAPCWZ010000005">
    <property type="protein sequence ID" value="KAK8862048.1"/>
    <property type="molecule type" value="Genomic_DNA"/>
</dbReference>
<dbReference type="InterPro" id="IPR036779">
    <property type="entry name" value="LysM_dom_sf"/>
</dbReference>
<proteinExistence type="predicted"/>
<name>A0ABR2IFJ8_9PEZI</name>
<dbReference type="CDD" id="cd00118">
    <property type="entry name" value="LysM"/>
    <property type="match status" value="1"/>
</dbReference>
<feature type="domain" description="LysM" evidence="1">
    <location>
        <begin position="30"/>
        <end position="77"/>
    </location>
</feature>
<evidence type="ECO:0000313" key="2">
    <source>
        <dbReference type="EMBL" id="KAK8862048.1"/>
    </source>
</evidence>
<protein>
    <recommendedName>
        <fullName evidence="1">LysM domain-containing protein</fullName>
    </recommendedName>
</protein>
<keyword evidence="3" id="KW-1185">Reference proteome</keyword>
<accession>A0ABR2IFJ8</accession>